<organism evidence="5 6">
    <name type="scientific">Agaricus bisporus var. burnettii</name>
    <dbReference type="NCBI Taxonomy" id="192524"/>
    <lineage>
        <taxon>Eukaryota</taxon>
        <taxon>Fungi</taxon>
        <taxon>Dikarya</taxon>
        <taxon>Basidiomycota</taxon>
        <taxon>Agaricomycotina</taxon>
        <taxon>Agaricomycetes</taxon>
        <taxon>Agaricomycetidae</taxon>
        <taxon>Agaricales</taxon>
        <taxon>Agaricineae</taxon>
        <taxon>Agaricaceae</taxon>
        <taxon>Agaricus</taxon>
    </lineage>
</organism>
<proteinExistence type="inferred from homology"/>
<comment type="similarity">
    <text evidence="1 3">Belongs to the short-chain dehydrogenases/reductases (SDR) family.</text>
</comment>
<dbReference type="Pfam" id="PF00106">
    <property type="entry name" value="adh_short"/>
    <property type="match status" value="1"/>
</dbReference>
<dbReference type="PRINTS" id="PR00080">
    <property type="entry name" value="SDRFAMILY"/>
</dbReference>
<comment type="caution">
    <text evidence="5">The sequence shown here is derived from an EMBL/GenBank/DDBJ whole genome shotgun (WGS) entry which is preliminary data.</text>
</comment>
<dbReference type="InterPro" id="IPR057326">
    <property type="entry name" value="KR_dom"/>
</dbReference>
<evidence type="ECO:0000259" key="4">
    <source>
        <dbReference type="SMART" id="SM00822"/>
    </source>
</evidence>
<feature type="domain" description="Ketoreductase" evidence="4">
    <location>
        <begin position="12"/>
        <end position="205"/>
    </location>
</feature>
<reference evidence="5 6" key="1">
    <citation type="journal article" name="Sci. Rep.">
        <title>Telomere-to-telomere assembled and centromere annotated genomes of the two main subspecies of the button mushroom Agaricus bisporus reveal especially polymorphic chromosome ends.</title>
        <authorList>
            <person name="Sonnenberg A.S.M."/>
            <person name="Sedaghat-Telgerd N."/>
            <person name="Lavrijssen B."/>
            <person name="Ohm R.A."/>
            <person name="Hendrickx P.M."/>
            <person name="Scholtmeijer K."/>
            <person name="Baars J.J.P."/>
            <person name="van Peer A."/>
        </authorList>
    </citation>
    <scope>NUCLEOTIDE SEQUENCE [LARGE SCALE GENOMIC DNA]</scope>
    <source>
        <strain evidence="5 6">H119_p4</strain>
    </source>
</reference>
<dbReference type="Proteomes" id="UP000629468">
    <property type="component" value="Unassembled WGS sequence"/>
</dbReference>
<evidence type="ECO:0000256" key="3">
    <source>
        <dbReference type="RuleBase" id="RU000363"/>
    </source>
</evidence>
<dbReference type="Gene3D" id="3.40.50.720">
    <property type="entry name" value="NAD(P)-binding Rossmann-like Domain"/>
    <property type="match status" value="1"/>
</dbReference>
<dbReference type="FunFam" id="3.40.50.720:FF:000047">
    <property type="entry name" value="NADP-dependent L-serine/L-allo-threonine dehydrogenase"/>
    <property type="match status" value="1"/>
</dbReference>
<dbReference type="PANTHER" id="PTHR42901">
    <property type="entry name" value="ALCOHOL DEHYDROGENASE"/>
    <property type="match status" value="1"/>
</dbReference>
<name>A0A8H7F6H9_AGABI</name>
<dbReference type="PRINTS" id="PR00081">
    <property type="entry name" value="GDHRDH"/>
</dbReference>
<keyword evidence="2" id="KW-0560">Oxidoreductase</keyword>
<dbReference type="GO" id="GO:0016616">
    <property type="term" value="F:oxidoreductase activity, acting on the CH-OH group of donors, NAD or NADP as acceptor"/>
    <property type="evidence" value="ECO:0007669"/>
    <property type="project" value="UniProtKB-ARBA"/>
</dbReference>
<dbReference type="SUPFAM" id="SSF51735">
    <property type="entry name" value="NAD(P)-binding Rossmann-fold domains"/>
    <property type="match status" value="1"/>
</dbReference>
<evidence type="ECO:0000256" key="1">
    <source>
        <dbReference type="ARBA" id="ARBA00006484"/>
    </source>
</evidence>
<sequence>MSVFNATRLIGKTVIVTGASSGIGAATAVLFAKAGSNVILVARRQEILKQVADQCLAAHKESGLTQGGKFATVQLDVSDKTQVAGFLDKVPQDLRDIDILVNNAGFVLGLDRIGDIKDSDIEGMFATNVFGLISMTQLLVREFKKKQAGHVINLGSIAGREPYVGGSVYNATKSAVRAFTGALLRELVNTPIRVTEIDPGLVETEFSIVRFRGDTSAAKKVYEGLEPLTGYDIAEEIVWAASRPPHVNIADVLVYPVNQASAVSTYRKPANM</sequence>
<dbReference type="InterPro" id="IPR036291">
    <property type="entry name" value="NAD(P)-bd_dom_sf"/>
</dbReference>
<evidence type="ECO:0000313" key="5">
    <source>
        <dbReference type="EMBL" id="KAF7778741.1"/>
    </source>
</evidence>
<dbReference type="AlphaFoldDB" id="A0A8H7F6H9"/>
<dbReference type="InterPro" id="IPR002347">
    <property type="entry name" value="SDR_fam"/>
</dbReference>
<dbReference type="SMART" id="SM00822">
    <property type="entry name" value="PKS_KR"/>
    <property type="match status" value="1"/>
</dbReference>
<evidence type="ECO:0000313" key="6">
    <source>
        <dbReference type="Proteomes" id="UP000629468"/>
    </source>
</evidence>
<dbReference type="PANTHER" id="PTHR42901:SF1">
    <property type="entry name" value="ALCOHOL DEHYDROGENASE"/>
    <property type="match status" value="1"/>
</dbReference>
<protein>
    <recommendedName>
        <fullName evidence="4">Ketoreductase domain-containing protein</fullName>
    </recommendedName>
</protein>
<accession>A0A8H7F6H9</accession>
<dbReference type="OMA" id="WRWMWET"/>
<evidence type="ECO:0000256" key="2">
    <source>
        <dbReference type="ARBA" id="ARBA00023002"/>
    </source>
</evidence>
<dbReference type="EMBL" id="JABXXO010000004">
    <property type="protein sequence ID" value="KAF7778741.1"/>
    <property type="molecule type" value="Genomic_DNA"/>
</dbReference>
<gene>
    <name evidence="5" type="ORF">Agabi119p4_3086</name>
</gene>